<dbReference type="AlphaFoldDB" id="F8FBQ4"/>
<reference evidence="2 3" key="2">
    <citation type="journal article" date="2013" name="Genome Announc.">
        <title>Genome Sequence of Growth-Improving Paenibacillus mucilaginosus Strain KNP414.</title>
        <authorList>
            <person name="Lu J.J."/>
            <person name="Wang J.F."/>
            <person name="Hu X.F."/>
        </authorList>
    </citation>
    <scope>NUCLEOTIDE SEQUENCE [LARGE SCALE GENOMIC DNA]</scope>
    <source>
        <strain evidence="2 3">KNP414</strain>
    </source>
</reference>
<dbReference type="PATRIC" id="fig|1036673.3.peg.4208"/>
<dbReference type="HOGENOM" id="CLU_3346751_0_0_9"/>
<dbReference type="Proteomes" id="UP000006620">
    <property type="component" value="Chromosome"/>
</dbReference>
<organism evidence="2 3">
    <name type="scientific">Paenibacillus mucilaginosus (strain KNP414)</name>
    <dbReference type="NCBI Taxonomy" id="1036673"/>
    <lineage>
        <taxon>Bacteria</taxon>
        <taxon>Bacillati</taxon>
        <taxon>Bacillota</taxon>
        <taxon>Bacilli</taxon>
        <taxon>Bacillales</taxon>
        <taxon>Paenibacillaceae</taxon>
        <taxon>Paenibacillus</taxon>
    </lineage>
</organism>
<feature type="region of interest" description="Disordered" evidence="1">
    <location>
        <begin position="1"/>
        <end position="37"/>
    </location>
</feature>
<feature type="compositionally biased region" description="Basic residues" evidence="1">
    <location>
        <begin position="1"/>
        <end position="10"/>
    </location>
</feature>
<protein>
    <submittedName>
        <fullName evidence="2">Uncharacterized protein</fullName>
    </submittedName>
</protein>
<sequence length="37" mass="4214">MSLLHKKKKPPNGGIPYSAWGKPNKEQLPQRQSVPWS</sequence>
<name>F8FBQ4_PAEMK</name>
<feature type="compositionally biased region" description="Polar residues" evidence="1">
    <location>
        <begin position="27"/>
        <end position="37"/>
    </location>
</feature>
<dbReference type="KEGG" id="pms:KNP414_04575"/>
<evidence type="ECO:0000313" key="3">
    <source>
        <dbReference type="Proteomes" id="UP000006620"/>
    </source>
</evidence>
<evidence type="ECO:0000256" key="1">
    <source>
        <dbReference type="SAM" id="MobiDB-lite"/>
    </source>
</evidence>
<dbReference type="EMBL" id="CP002869">
    <property type="protein sequence ID" value="AEI43105.1"/>
    <property type="molecule type" value="Genomic_DNA"/>
</dbReference>
<reference evidence="3" key="1">
    <citation type="submission" date="2011-06" db="EMBL/GenBank/DDBJ databases">
        <title>Complete genome sequence of Paenibacillus mucilaginosus KNP414.</title>
        <authorList>
            <person name="Wang J."/>
            <person name="Hu S."/>
            <person name="Hu X."/>
            <person name="Zhang B."/>
            <person name="Dong D."/>
            <person name="Zhang S."/>
            <person name="Zhao K."/>
            <person name="Wu D."/>
        </authorList>
    </citation>
    <scope>NUCLEOTIDE SEQUENCE [LARGE SCALE GENOMIC DNA]</scope>
    <source>
        <strain evidence="3">KNP414</strain>
    </source>
</reference>
<evidence type="ECO:0000313" key="2">
    <source>
        <dbReference type="EMBL" id="AEI43105.1"/>
    </source>
</evidence>
<proteinExistence type="predicted"/>
<accession>F8FBQ4</accession>
<gene>
    <name evidence="2" type="ordered locus">KNP414_04575</name>
</gene>